<evidence type="ECO:0000256" key="4">
    <source>
        <dbReference type="ARBA" id="ARBA00023163"/>
    </source>
</evidence>
<comment type="caution">
    <text evidence="7">The sequence shown here is derived from an EMBL/GenBank/DDBJ whole genome shotgun (WGS) entry which is preliminary data.</text>
</comment>
<dbReference type="Pfam" id="PF04542">
    <property type="entry name" value="Sigma70_r2"/>
    <property type="match status" value="1"/>
</dbReference>
<feature type="domain" description="RNA polymerase sigma factor 70 region 4 type 2" evidence="6">
    <location>
        <begin position="126"/>
        <end position="176"/>
    </location>
</feature>
<dbReference type="GO" id="GO:0016987">
    <property type="term" value="F:sigma factor activity"/>
    <property type="evidence" value="ECO:0007669"/>
    <property type="project" value="UniProtKB-KW"/>
</dbReference>
<evidence type="ECO:0000256" key="1">
    <source>
        <dbReference type="ARBA" id="ARBA00010641"/>
    </source>
</evidence>
<dbReference type="Gene3D" id="1.10.10.10">
    <property type="entry name" value="Winged helix-like DNA-binding domain superfamily/Winged helix DNA-binding domain"/>
    <property type="match status" value="1"/>
</dbReference>
<dbReference type="InterPro" id="IPR013249">
    <property type="entry name" value="RNA_pol_sigma70_r4_t2"/>
</dbReference>
<dbReference type="SUPFAM" id="SSF88946">
    <property type="entry name" value="Sigma2 domain of RNA polymerase sigma factors"/>
    <property type="match status" value="1"/>
</dbReference>
<dbReference type="InterPro" id="IPR039425">
    <property type="entry name" value="RNA_pol_sigma-70-like"/>
</dbReference>
<keyword evidence="2" id="KW-0805">Transcription regulation</keyword>
<sequence>MTLYSSHTDKVLCELLKEGDEMAFGALYDRYWADIYRNAMKILRSESDAEDVVQELFESVWKRRAELLIHGSVAGYLHTSARYLAIHHIEKKIELLDNDDSLTLAFQQADLPLIESHLDAKILEIAIDKIVETMPEKMKMVFLLSRKEQLTHKQIAIKLHISEETVKKQVYNALKLIRKNMNTIPLALIIATVYAFPHQG</sequence>
<dbReference type="GO" id="GO:0003677">
    <property type="term" value="F:DNA binding"/>
    <property type="evidence" value="ECO:0007669"/>
    <property type="project" value="InterPro"/>
</dbReference>
<dbReference type="PANTHER" id="PTHR43133">
    <property type="entry name" value="RNA POLYMERASE ECF-TYPE SIGMA FACTO"/>
    <property type="match status" value="1"/>
</dbReference>
<evidence type="ECO:0000313" key="8">
    <source>
        <dbReference type="Proteomes" id="UP000253410"/>
    </source>
</evidence>
<evidence type="ECO:0000259" key="5">
    <source>
        <dbReference type="Pfam" id="PF04542"/>
    </source>
</evidence>
<evidence type="ECO:0000256" key="2">
    <source>
        <dbReference type="ARBA" id="ARBA00023015"/>
    </source>
</evidence>
<dbReference type="Gene3D" id="1.10.1740.10">
    <property type="match status" value="1"/>
</dbReference>
<dbReference type="InterPro" id="IPR013325">
    <property type="entry name" value="RNA_pol_sigma_r2"/>
</dbReference>
<evidence type="ECO:0000256" key="3">
    <source>
        <dbReference type="ARBA" id="ARBA00023082"/>
    </source>
</evidence>
<name>A0A365XS01_9BACT</name>
<evidence type="ECO:0000313" key="7">
    <source>
        <dbReference type="EMBL" id="RBL89136.1"/>
    </source>
</evidence>
<evidence type="ECO:0000259" key="6">
    <source>
        <dbReference type="Pfam" id="PF08281"/>
    </source>
</evidence>
<keyword evidence="4" id="KW-0804">Transcription</keyword>
<gene>
    <name evidence="7" type="ORF">DF182_21635</name>
</gene>
<dbReference type="EMBL" id="QFFJ01000002">
    <property type="protein sequence ID" value="RBL89136.1"/>
    <property type="molecule type" value="Genomic_DNA"/>
</dbReference>
<reference evidence="7 8" key="1">
    <citation type="submission" date="2018-05" db="EMBL/GenBank/DDBJ databases">
        <title>Chitinophaga sp. K3CV102501T nov., isolated from isolated from a monsoon evergreen broad-leaved forest soil.</title>
        <authorList>
            <person name="Lv Y."/>
        </authorList>
    </citation>
    <scope>NUCLEOTIDE SEQUENCE [LARGE SCALE GENOMIC DNA]</scope>
    <source>
        <strain evidence="7 8">GDMCC 1.1325</strain>
    </source>
</reference>
<feature type="domain" description="RNA polymerase sigma-70 region 2" evidence="5">
    <location>
        <begin position="27"/>
        <end position="92"/>
    </location>
</feature>
<accession>A0A365XS01</accession>
<dbReference type="InterPro" id="IPR036388">
    <property type="entry name" value="WH-like_DNA-bd_sf"/>
</dbReference>
<dbReference type="InterPro" id="IPR007627">
    <property type="entry name" value="RNA_pol_sigma70_r2"/>
</dbReference>
<organism evidence="7 8">
    <name type="scientific">Chitinophaga flava</name>
    <dbReference type="NCBI Taxonomy" id="2259036"/>
    <lineage>
        <taxon>Bacteria</taxon>
        <taxon>Pseudomonadati</taxon>
        <taxon>Bacteroidota</taxon>
        <taxon>Chitinophagia</taxon>
        <taxon>Chitinophagales</taxon>
        <taxon>Chitinophagaceae</taxon>
        <taxon>Chitinophaga</taxon>
    </lineage>
</organism>
<dbReference type="InterPro" id="IPR013324">
    <property type="entry name" value="RNA_pol_sigma_r3/r4-like"/>
</dbReference>
<dbReference type="Pfam" id="PF08281">
    <property type="entry name" value="Sigma70_r4_2"/>
    <property type="match status" value="1"/>
</dbReference>
<comment type="similarity">
    <text evidence="1">Belongs to the sigma-70 factor family. ECF subfamily.</text>
</comment>
<keyword evidence="3" id="KW-0731">Sigma factor</keyword>
<proteinExistence type="inferred from homology"/>
<dbReference type="PANTHER" id="PTHR43133:SF46">
    <property type="entry name" value="RNA POLYMERASE SIGMA-70 FACTOR ECF SUBFAMILY"/>
    <property type="match status" value="1"/>
</dbReference>
<dbReference type="NCBIfam" id="TIGR02937">
    <property type="entry name" value="sigma70-ECF"/>
    <property type="match status" value="1"/>
</dbReference>
<keyword evidence="8" id="KW-1185">Reference proteome</keyword>
<dbReference type="InterPro" id="IPR014284">
    <property type="entry name" value="RNA_pol_sigma-70_dom"/>
</dbReference>
<dbReference type="SUPFAM" id="SSF88659">
    <property type="entry name" value="Sigma3 and sigma4 domains of RNA polymerase sigma factors"/>
    <property type="match status" value="1"/>
</dbReference>
<dbReference type="Proteomes" id="UP000253410">
    <property type="component" value="Unassembled WGS sequence"/>
</dbReference>
<dbReference type="CDD" id="cd06171">
    <property type="entry name" value="Sigma70_r4"/>
    <property type="match status" value="1"/>
</dbReference>
<protein>
    <submittedName>
        <fullName evidence="7">RNA polymerase subunit sigma-70</fullName>
    </submittedName>
</protein>
<dbReference type="AlphaFoldDB" id="A0A365XS01"/>
<dbReference type="GO" id="GO:0006352">
    <property type="term" value="P:DNA-templated transcription initiation"/>
    <property type="evidence" value="ECO:0007669"/>
    <property type="project" value="InterPro"/>
</dbReference>